<dbReference type="EMBL" id="BAABJO010000017">
    <property type="protein sequence ID" value="GAA5127621.1"/>
    <property type="molecule type" value="Genomic_DNA"/>
</dbReference>
<dbReference type="PANTHER" id="PTHR43187">
    <property type="entry name" value="GLUTAMINE AMIDOTRANSFERASE DUG3-RELATED"/>
    <property type="match status" value="1"/>
</dbReference>
<proteinExistence type="predicted"/>
<keyword evidence="1 3" id="KW-0315">Glutamine amidotransferase</keyword>
<gene>
    <name evidence="3" type="ORF">GCM10023320_45260</name>
</gene>
<dbReference type="SUPFAM" id="SSF56235">
    <property type="entry name" value="N-terminal nucleophile aminohydrolases (Ntn hydrolases)"/>
    <property type="match status" value="1"/>
</dbReference>
<dbReference type="InterPro" id="IPR029055">
    <property type="entry name" value="Ntn_hydrolases_N"/>
</dbReference>
<dbReference type="RefSeq" id="WP_345607278.1">
    <property type="nucleotide sequence ID" value="NZ_BAABJO010000017.1"/>
</dbReference>
<name>A0ABP9NU43_9PSEU</name>
<dbReference type="Gene3D" id="3.60.20.10">
    <property type="entry name" value="Glutamine Phosphoribosylpyrophosphate, subunit 1, domain 1"/>
    <property type="match status" value="1"/>
</dbReference>
<comment type="caution">
    <text evidence="3">The sequence shown here is derived from an EMBL/GenBank/DDBJ whole genome shotgun (WGS) entry which is preliminary data.</text>
</comment>
<dbReference type="PROSITE" id="PS51278">
    <property type="entry name" value="GATASE_TYPE_2"/>
    <property type="match status" value="1"/>
</dbReference>
<dbReference type="Proteomes" id="UP001500804">
    <property type="component" value="Unassembled WGS sequence"/>
</dbReference>
<dbReference type="InterPro" id="IPR052373">
    <property type="entry name" value="Gamma-glu_amide_hydrolase"/>
</dbReference>
<sequence length="260" mass="28584">MSRPTNSLIHQSSAAAMGATALNADGFGVGWYSEGDPVPALFRSVQPAWADTNLGELARHIRSPLFLAHVRATTGTPVQQTNCHPFRCGHWLWAHNGGIREFATVRRDLFFAVDPALFPGIAGSTDSELMFYLALTFGLEQDPVSAVERMVGFVEDVGKAHGVQWPIQMTVVTTDGKRLWAFRYSSEGQSRTLFYTALVSTVRQLHPDVPLLRQLSEETRLVVSEPLSDLPGVWTEVPESSYGIVQPGQDVLAAFHPKQP</sequence>
<dbReference type="PANTHER" id="PTHR43187:SF1">
    <property type="entry name" value="GLUTAMINE AMIDOTRANSFERASE DUG3-RELATED"/>
    <property type="match status" value="1"/>
</dbReference>
<keyword evidence="4" id="KW-1185">Reference proteome</keyword>
<organism evidence="3 4">
    <name type="scientific">Pseudonocardia adelaidensis</name>
    <dbReference type="NCBI Taxonomy" id="648754"/>
    <lineage>
        <taxon>Bacteria</taxon>
        <taxon>Bacillati</taxon>
        <taxon>Actinomycetota</taxon>
        <taxon>Actinomycetes</taxon>
        <taxon>Pseudonocardiales</taxon>
        <taxon>Pseudonocardiaceae</taxon>
        <taxon>Pseudonocardia</taxon>
    </lineage>
</organism>
<reference evidence="4" key="1">
    <citation type="journal article" date="2019" name="Int. J. Syst. Evol. Microbiol.">
        <title>The Global Catalogue of Microorganisms (GCM) 10K type strain sequencing project: providing services to taxonomists for standard genome sequencing and annotation.</title>
        <authorList>
            <consortium name="The Broad Institute Genomics Platform"/>
            <consortium name="The Broad Institute Genome Sequencing Center for Infectious Disease"/>
            <person name="Wu L."/>
            <person name="Ma J."/>
        </authorList>
    </citation>
    <scope>NUCLEOTIDE SEQUENCE [LARGE SCALE GENOMIC DNA]</scope>
    <source>
        <strain evidence="4">JCM 18302</strain>
    </source>
</reference>
<feature type="domain" description="Glutamine amidotransferase type-2" evidence="2">
    <location>
        <begin position="1"/>
        <end position="260"/>
    </location>
</feature>
<evidence type="ECO:0000313" key="3">
    <source>
        <dbReference type="EMBL" id="GAA5127621.1"/>
    </source>
</evidence>
<accession>A0ABP9NU43</accession>
<dbReference type="Pfam" id="PF13230">
    <property type="entry name" value="GATase_4"/>
    <property type="match status" value="1"/>
</dbReference>
<evidence type="ECO:0000259" key="2">
    <source>
        <dbReference type="PROSITE" id="PS51278"/>
    </source>
</evidence>
<dbReference type="CDD" id="cd01908">
    <property type="entry name" value="YafJ"/>
    <property type="match status" value="1"/>
</dbReference>
<evidence type="ECO:0000313" key="4">
    <source>
        <dbReference type="Proteomes" id="UP001500804"/>
    </source>
</evidence>
<dbReference type="InterPro" id="IPR026869">
    <property type="entry name" value="EgtC-like"/>
</dbReference>
<protein>
    <submittedName>
        <fullName evidence="3">Class II glutamine amidotransferase</fullName>
    </submittedName>
</protein>
<dbReference type="InterPro" id="IPR017932">
    <property type="entry name" value="GATase_2_dom"/>
</dbReference>
<evidence type="ECO:0000256" key="1">
    <source>
        <dbReference type="ARBA" id="ARBA00022962"/>
    </source>
</evidence>